<dbReference type="AlphaFoldDB" id="A0A183TDW4"/>
<reference evidence="1 2" key="2">
    <citation type="submission" date="2018-11" db="EMBL/GenBank/DDBJ databases">
        <authorList>
            <consortium name="Pathogen Informatics"/>
        </authorList>
    </citation>
    <scope>NUCLEOTIDE SEQUENCE [LARGE SCALE GENOMIC DNA]</scope>
    <source>
        <strain evidence="1 2">NST_G2</strain>
    </source>
</reference>
<evidence type="ECO:0000313" key="2">
    <source>
        <dbReference type="Proteomes" id="UP000275846"/>
    </source>
</evidence>
<proteinExistence type="predicted"/>
<gene>
    <name evidence="1" type="ORF">SSLN_LOCUS14662</name>
</gene>
<evidence type="ECO:0000313" key="3">
    <source>
        <dbReference type="WBParaSite" id="SSLN_0001521701-mRNA-1"/>
    </source>
</evidence>
<dbReference type="EMBL" id="UYSU01039181">
    <property type="protein sequence ID" value="VDM01048.1"/>
    <property type="molecule type" value="Genomic_DNA"/>
</dbReference>
<keyword evidence="2" id="KW-1185">Reference proteome</keyword>
<name>A0A183TDW4_SCHSO</name>
<organism evidence="3">
    <name type="scientific">Schistocephalus solidus</name>
    <name type="common">Tapeworm</name>
    <dbReference type="NCBI Taxonomy" id="70667"/>
    <lineage>
        <taxon>Eukaryota</taxon>
        <taxon>Metazoa</taxon>
        <taxon>Spiralia</taxon>
        <taxon>Lophotrochozoa</taxon>
        <taxon>Platyhelminthes</taxon>
        <taxon>Cestoda</taxon>
        <taxon>Eucestoda</taxon>
        <taxon>Diphyllobothriidea</taxon>
        <taxon>Diphyllobothriidae</taxon>
        <taxon>Schistocephalus</taxon>
    </lineage>
</organism>
<protein>
    <submittedName>
        <fullName evidence="3">Condensation domain-containing protein</fullName>
    </submittedName>
</protein>
<dbReference type="WBParaSite" id="SSLN_0001521701-mRNA-1">
    <property type="protein sequence ID" value="SSLN_0001521701-mRNA-1"/>
    <property type="gene ID" value="SSLN_0001521701"/>
</dbReference>
<dbReference type="Proteomes" id="UP000275846">
    <property type="component" value="Unassembled WGS sequence"/>
</dbReference>
<sequence>MCSIKQAKTLVPEQSSVHNLSSEQLTSDQIKVLYYESGLNTGDAHTVDFIALLEVTLSKTQTTEDAKNSIRQQVASLIISHRSRRTIPPADVKWTTGQLKVLSHEACSNTTDADSVNLVATVETIFKQTGVDVDIFLLSISSLPSEYLVSASGDHLPREVAFNDWMMQKKASWHFCLRSWSTIELQQFQMLNGCSIHLVNFASSGSR</sequence>
<evidence type="ECO:0000313" key="1">
    <source>
        <dbReference type="EMBL" id="VDM01048.1"/>
    </source>
</evidence>
<accession>A0A183TDW4</accession>
<reference evidence="3" key="1">
    <citation type="submission" date="2016-06" db="UniProtKB">
        <authorList>
            <consortium name="WormBaseParasite"/>
        </authorList>
    </citation>
    <scope>IDENTIFICATION</scope>
</reference>